<feature type="binding site" evidence="5">
    <location>
        <position position="272"/>
    </location>
    <ligand>
        <name>S-adenosyl-L-methionine</name>
        <dbReference type="ChEBI" id="CHEBI:59789"/>
    </ligand>
</feature>
<gene>
    <name evidence="7" type="ORF">P8935_08020</name>
</gene>
<dbReference type="Gene3D" id="3.40.50.150">
    <property type="entry name" value="Vaccinia Virus protein VP39"/>
    <property type="match status" value="1"/>
</dbReference>
<dbReference type="PANTHER" id="PTHR22807">
    <property type="entry name" value="NOP2 YEAST -RELATED NOL1/NOP2/FMU SUN DOMAIN-CONTAINING"/>
    <property type="match status" value="1"/>
</dbReference>
<dbReference type="EMBL" id="CP121196">
    <property type="protein sequence ID" value="XBH19251.1"/>
    <property type="molecule type" value="Genomic_DNA"/>
</dbReference>
<dbReference type="InterPro" id="IPR006027">
    <property type="entry name" value="NusB_RsmB_TIM44"/>
</dbReference>
<dbReference type="GO" id="GO:0003723">
    <property type="term" value="F:RNA binding"/>
    <property type="evidence" value="ECO:0007669"/>
    <property type="project" value="UniProtKB-UniRule"/>
</dbReference>
<dbReference type="PANTHER" id="PTHR22807:SF61">
    <property type="entry name" value="NOL1_NOP2_SUN FAMILY PROTEIN _ ANTITERMINATION NUSB DOMAIN-CONTAINING PROTEIN"/>
    <property type="match status" value="1"/>
</dbReference>
<evidence type="ECO:0000313" key="7">
    <source>
        <dbReference type="EMBL" id="XBH19251.1"/>
    </source>
</evidence>
<dbReference type="InterPro" id="IPR035926">
    <property type="entry name" value="NusB-like_sf"/>
</dbReference>
<dbReference type="InterPro" id="IPR023267">
    <property type="entry name" value="RCMT"/>
</dbReference>
<organism evidence="7">
    <name type="scientific">Telmatobacter sp. DSM 110680</name>
    <dbReference type="NCBI Taxonomy" id="3036704"/>
    <lineage>
        <taxon>Bacteria</taxon>
        <taxon>Pseudomonadati</taxon>
        <taxon>Acidobacteriota</taxon>
        <taxon>Terriglobia</taxon>
        <taxon>Terriglobales</taxon>
        <taxon>Acidobacteriaceae</taxon>
        <taxon>Telmatobacter</taxon>
    </lineage>
</organism>
<evidence type="ECO:0000256" key="2">
    <source>
        <dbReference type="ARBA" id="ARBA00022679"/>
    </source>
</evidence>
<keyword evidence="2 5" id="KW-0808">Transferase</keyword>
<dbReference type="PRINTS" id="PR02008">
    <property type="entry name" value="RCMTFAMILY"/>
</dbReference>
<keyword evidence="3 5" id="KW-0949">S-adenosyl-L-methionine</keyword>
<feature type="active site" description="Nucleophile" evidence="5">
    <location>
        <position position="367"/>
    </location>
</feature>
<reference evidence="7" key="1">
    <citation type="submission" date="2023-03" db="EMBL/GenBank/DDBJ databases">
        <title>Edaphobacter sp.</title>
        <authorList>
            <person name="Huber K.J."/>
            <person name="Papendorf J."/>
            <person name="Pilke C."/>
            <person name="Bunk B."/>
            <person name="Sproeer C."/>
            <person name="Pester M."/>
        </authorList>
    </citation>
    <scope>NUCLEOTIDE SEQUENCE</scope>
    <source>
        <strain evidence="7">DSM 110680</strain>
    </source>
</reference>
<dbReference type="InterPro" id="IPR001678">
    <property type="entry name" value="MeTrfase_RsmB-F_NOP2_dom"/>
</dbReference>
<evidence type="ECO:0000256" key="5">
    <source>
        <dbReference type="PROSITE-ProRule" id="PRU01023"/>
    </source>
</evidence>
<keyword evidence="4 5" id="KW-0694">RNA-binding</keyword>
<dbReference type="Pfam" id="PF01189">
    <property type="entry name" value="Methyltr_RsmB-F"/>
    <property type="match status" value="1"/>
</dbReference>
<feature type="binding site" evidence="5">
    <location>
        <position position="298"/>
    </location>
    <ligand>
        <name>S-adenosyl-L-methionine</name>
        <dbReference type="ChEBI" id="CHEBI:59789"/>
    </ligand>
</feature>
<dbReference type="InterPro" id="IPR054728">
    <property type="entry name" value="RsmB-like_ferredoxin"/>
</dbReference>
<dbReference type="Pfam" id="PF22458">
    <property type="entry name" value="RsmF-B_ferredox"/>
    <property type="match status" value="1"/>
</dbReference>
<keyword evidence="1 5" id="KW-0489">Methyltransferase</keyword>
<dbReference type="RefSeq" id="WP_348264467.1">
    <property type="nucleotide sequence ID" value="NZ_CP121196.1"/>
</dbReference>
<dbReference type="InterPro" id="IPR049560">
    <property type="entry name" value="MeTrfase_RsmB-F_NOP2_cat"/>
</dbReference>
<dbReference type="SUPFAM" id="SSF48013">
    <property type="entry name" value="NusB-like"/>
    <property type="match status" value="1"/>
</dbReference>
<evidence type="ECO:0000256" key="1">
    <source>
        <dbReference type="ARBA" id="ARBA00022603"/>
    </source>
</evidence>
<feature type="binding site" evidence="5">
    <location>
        <begin position="249"/>
        <end position="255"/>
    </location>
    <ligand>
        <name>S-adenosyl-L-methionine</name>
        <dbReference type="ChEBI" id="CHEBI:59789"/>
    </ligand>
</feature>
<feature type="binding site" evidence="5">
    <location>
        <position position="314"/>
    </location>
    <ligand>
        <name>S-adenosyl-L-methionine</name>
        <dbReference type="ChEBI" id="CHEBI:59789"/>
    </ligand>
</feature>
<proteinExistence type="inferred from homology"/>
<dbReference type="GO" id="GO:0008173">
    <property type="term" value="F:RNA methyltransferase activity"/>
    <property type="evidence" value="ECO:0007669"/>
    <property type="project" value="InterPro"/>
</dbReference>
<dbReference type="CDD" id="cd02440">
    <property type="entry name" value="AdoMet_MTases"/>
    <property type="match status" value="1"/>
</dbReference>
<dbReference type="InterPro" id="IPR029063">
    <property type="entry name" value="SAM-dependent_MTases_sf"/>
</dbReference>
<dbReference type="AlphaFoldDB" id="A0AAU7DPJ9"/>
<feature type="domain" description="SAM-dependent MTase RsmB/NOP-type" evidence="6">
    <location>
        <begin position="162"/>
        <end position="444"/>
    </location>
</feature>
<evidence type="ECO:0000256" key="4">
    <source>
        <dbReference type="ARBA" id="ARBA00022884"/>
    </source>
</evidence>
<sequence>MSEVSPARRIAYGILKAIENGKGHSDDLLRGKSVTALSESDRHLTTALVLGVLRWQIALDQRLRPLLKHPNAKVDAEVLIALRLGAFQLLHMDRIPRHAAIDESVEITKHAGHKFASGMVNAVLRKLAVSRTSQREESDADDWQQALPAWMVERWIAHYGGEATREICRHSQRQPDLTLRVTASDAEAELIANGISLSPGQLLDVARDVTSGDVMGMAALREGRVRFQDEGSQLVAELAPRGSKILDCCAAPGGKTLILAERNPDAKIVACESSPQRIAHLRERLAAVGDRVECRLTDAATLEDTSVYDVVLVDVPCSGTGTLGRNPEIRHRLVPEDLPRQAERQRAILSAALRAVRPGGHIVYSTCSLEVEENEQVVYAVLAQRPGARVISLETRIEELRIEGILTPTGSTALLQCISPRGALHLLPGVLQTDGFFVTLIKKMA</sequence>
<evidence type="ECO:0000259" key="6">
    <source>
        <dbReference type="PROSITE" id="PS51686"/>
    </source>
</evidence>
<dbReference type="Pfam" id="PF01029">
    <property type="entry name" value="NusB"/>
    <property type="match status" value="1"/>
</dbReference>
<dbReference type="GO" id="GO:0001510">
    <property type="term" value="P:RNA methylation"/>
    <property type="evidence" value="ECO:0007669"/>
    <property type="project" value="InterPro"/>
</dbReference>
<comment type="similarity">
    <text evidence="5">Belongs to the class I-like SAM-binding methyltransferase superfamily. RsmB/NOP family.</text>
</comment>
<name>A0AAU7DPJ9_9BACT</name>
<accession>A0AAU7DPJ9</accession>
<dbReference type="PROSITE" id="PS51686">
    <property type="entry name" value="SAM_MT_RSMB_NOP"/>
    <property type="match status" value="1"/>
</dbReference>
<protein>
    <submittedName>
        <fullName evidence="7">Transcription antitermination factor NusB</fullName>
    </submittedName>
</protein>
<evidence type="ECO:0000256" key="3">
    <source>
        <dbReference type="ARBA" id="ARBA00022691"/>
    </source>
</evidence>
<dbReference type="GO" id="GO:0006355">
    <property type="term" value="P:regulation of DNA-templated transcription"/>
    <property type="evidence" value="ECO:0007669"/>
    <property type="project" value="InterPro"/>
</dbReference>
<dbReference type="Gene3D" id="1.10.940.10">
    <property type="entry name" value="NusB-like"/>
    <property type="match status" value="1"/>
</dbReference>
<dbReference type="SUPFAM" id="SSF53335">
    <property type="entry name" value="S-adenosyl-L-methionine-dependent methyltransferases"/>
    <property type="match status" value="1"/>
</dbReference>